<evidence type="ECO:0000313" key="7">
    <source>
        <dbReference type="RefSeq" id="XP_015584808.1"/>
    </source>
</evidence>
<dbReference type="InterPro" id="IPR011029">
    <property type="entry name" value="DEATH-like_dom_sf"/>
</dbReference>
<dbReference type="PROSITE" id="PS50017">
    <property type="entry name" value="DEATH_DOMAIN"/>
    <property type="match status" value="1"/>
</dbReference>
<evidence type="ECO:0000313" key="6">
    <source>
        <dbReference type="RefSeq" id="XP_015584807.1"/>
    </source>
</evidence>
<dbReference type="RefSeq" id="XP_015584807.1">
    <property type="nucleotide sequence ID" value="XM_015729321.2"/>
</dbReference>
<reference evidence="4 5" key="1">
    <citation type="submission" date="2025-04" db="UniProtKB">
        <authorList>
            <consortium name="RefSeq"/>
        </authorList>
    </citation>
    <scope>IDENTIFICATION</scope>
</reference>
<dbReference type="GO" id="GO:0007165">
    <property type="term" value="P:signal transduction"/>
    <property type="evidence" value="ECO:0007669"/>
    <property type="project" value="InterPro"/>
</dbReference>
<organism evidence="3 5">
    <name type="scientific">Cephus cinctus</name>
    <name type="common">Wheat stem sawfly</name>
    <dbReference type="NCBI Taxonomy" id="211228"/>
    <lineage>
        <taxon>Eukaryota</taxon>
        <taxon>Metazoa</taxon>
        <taxon>Ecdysozoa</taxon>
        <taxon>Arthropoda</taxon>
        <taxon>Hexapoda</taxon>
        <taxon>Insecta</taxon>
        <taxon>Pterygota</taxon>
        <taxon>Neoptera</taxon>
        <taxon>Endopterygota</taxon>
        <taxon>Hymenoptera</taxon>
        <taxon>Cephoidea</taxon>
        <taxon>Cephidae</taxon>
        <taxon>Cephus</taxon>
    </lineage>
</organism>
<feature type="region of interest" description="Disordered" evidence="1">
    <location>
        <begin position="36"/>
        <end position="108"/>
    </location>
</feature>
<feature type="compositionally biased region" description="Basic and acidic residues" evidence="1">
    <location>
        <begin position="54"/>
        <end position="64"/>
    </location>
</feature>
<dbReference type="Pfam" id="PF00531">
    <property type="entry name" value="Death"/>
    <property type="match status" value="1"/>
</dbReference>
<sequence length="267" mass="29990">MPILSEMSQRFINLTTDAKPDPPRIVVEDEGYKLGLSSPETKINSAPVTPDIENGAKDIPEVIRRQKSAPEPTTSDSEFPKSPKIGHSSTAGFEFRSKSPRGKTKPKYKIPQSANVVNYNIVNSKGVTIGSRTSITYNNLNQFNKNTTVTPKSSTMKAKTKPMPESVEELSMCKEQINLDDMFLIKTHIGHGWRDVARRLGYSEGQIDQFEENHMVKGIDQVIYQVLLDWKQTNTKDARLGDLICIIWSCQEYDCVERLAAARKKPS</sequence>
<dbReference type="GO" id="GO:0016301">
    <property type="term" value="F:kinase activity"/>
    <property type="evidence" value="ECO:0007669"/>
    <property type="project" value="UniProtKB-KW"/>
</dbReference>
<evidence type="ECO:0000313" key="5">
    <source>
        <dbReference type="RefSeq" id="XP_015584806.1"/>
    </source>
</evidence>
<dbReference type="SUPFAM" id="SSF47986">
    <property type="entry name" value="DEATH domain"/>
    <property type="match status" value="1"/>
</dbReference>
<accession>A0AAJ7FCB5</accession>
<evidence type="ECO:0000259" key="2">
    <source>
        <dbReference type="PROSITE" id="PS50017"/>
    </source>
</evidence>
<keyword evidence="3" id="KW-1185">Reference proteome</keyword>
<feature type="compositionally biased region" description="Basic residues" evidence="1">
    <location>
        <begin position="98"/>
        <end position="108"/>
    </location>
</feature>
<dbReference type="AlphaFoldDB" id="A0AAJ7FCB5"/>
<evidence type="ECO:0000313" key="3">
    <source>
        <dbReference type="Proteomes" id="UP000694920"/>
    </source>
</evidence>
<protein>
    <submittedName>
        <fullName evidence="4 5">Receptor-interacting serine/threonine-protein kinase 1</fullName>
    </submittedName>
</protein>
<feature type="compositionally biased region" description="Polar residues" evidence="1">
    <location>
        <begin position="38"/>
        <end position="47"/>
    </location>
</feature>
<gene>
    <name evidence="4 5 6 7" type="primary">LOC107262784</name>
</gene>
<name>A0AAJ7FCB5_CEPCN</name>
<keyword evidence="4 5" id="KW-0675">Receptor</keyword>
<dbReference type="CTD" id="44339"/>
<evidence type="ECO:0000256" key="1">
    <source>
        <dbReference type="SAM" id="MobiDB-lite"/>
    </source>
</evidence>
<evidence type="ECO:0000313" key="4">
    <source>
        <dbReference type="RefSeq" id="XP_015584805.1"/>
    </source>
</evidence>
<dbReference type="RefSeq" id="XP_015584808.1">
    <property type="nucleotide sequence ID" value="XM_015729322.2"/>
</dbReference>
<proteinExistence type="predicted"/>
<keyword evidence="4 5" id="KW-0418">Kinase</keyword>
<dbReference type="RefSeq" id="XP_015584806.1">
    <property type="nucleotide sequence ID" value="XM_015729320.2"/>
</dbReference>
<dbReference type="KEGG" id="ccin:107262784"/>
<keyword evidence="4 5" id="KW-0808">Transferase</keyword>
<feature type="domain" description="Death" evidence="2">
    <location>
        <begin position="185"/>
        <end position="263"/>
    </location>
</feature>
<dbReference type="RefSeq" id="XP_015584805.1">
    <property type="nucleotide sequence ID" value="XM_015729319.2"/>
</dbReference>
<dbReference type="Gene3D" id="1.10.533.10">
    <property type="entry name" value="Death Domain, Fas"/>
    <property type="match status" value="1"/>
</dbReference>
<dbReference type="GeneID" id="107262784"/>
<dbReference type="InterPro" id="IPR000488">
    <property type="entry name" value="Death_dom"/>
</dbReference>
<dbReference type="Proteomes" id="UP000694920">
    <property type="component" value="Unplaced"/>
</dbReference>
<dbReference type="CDD" id="cd01670">
    <property type="entry name" value="Death"/>
    <property type="match status" value="1"/>
</dbReference>